<dbReference type="AlphaFoldDB" id="A0A5K3FP12"/>
<name>A0A5K3FP12_MESCO</name>
<feature type="region of interest" description="Disordered" evidence="1">
    <location>
        <begin position="79"/>
        <end position="110"/>
    </location>
</feature>
<evidence type="ECO:0000256" key="1">
    <source>
        <dbReference type="SAM" id="MobiDB-lite"/>
    </source>
</evidence>
<proteinExistence type="predicted"/>
<organism evidence="2">
    <name type="scientific">Mesocestoides corti</name>
    <name type="common">Flatworm</name>
    <dbReference type="NCBI Taxonomy" id="53468"/>
    <lineage>
        <taxon>Eukaryota</taxon>
        <taxon>Metazoa</taxon>
        <taxon>Spiralia</taxon>
        <taxon>Lophotrochozoa</taxon>
        <taxon>Platyhelminthes</taxon>
        <taxon>Cestoda</taxon>
        <taxon>Eucestoda</taxon>
        <taxon>Cyclophyllidea</taxon>
        <taxon>Mesocestoididae</taxon>
        <taxon>Mesocestoides</taxon>
    </lineage>
</organism>
<reference evidence="2" key="1">
    <citation type="submission" date="2019-11" db="UniProtKB">
        <authorList>
            <consortium name="WormBaseParasite"/>
        </authorList>
    </citation>
    <scope>IDENTIFICATION</scope>
</reference>
<evidence type="ECO:0000313" key="2">
    <source>
        <dbReference type="WBParaSite" id="MCU_008844-RA"/>
    </source>
</evidence>
<dbReference type="WBParaSite" id="MCU_008844-RA">
    <property type="protein sequence ID" value="MCU_008844-RA"/>
    <property type="gene ID" value="MCU_008844"/>
</dbReference>
<accession>A0A5K3FP12</accession>
<feature type="compositionally biased region" description="Polar residues" evidence="1">
    <location>
        <begin position="80"/>
        <end position="99"/>
    </location>
</feature>
<protein>
    <submittedName>
        <fullName evidence="2">Uncharacterized protein</fullName>
    </submittedName>
</protein>
<sequence>MCNQPEADTYKKQHVMSGVARAVDSDGPRLTCAAGIWMANSIHFAAQSLVEGEQQGMMATSYDRGRDVRLCSVRRALNNAPGTESQSAQEVSVSIPVTKNRSRGEQDDHYNSVQRPCVLHKAVRF</sequence>